<dbReference type="Pfam" id="PF13458">
    <property type="entry name" value="Peripla_BP_6"/>
    <property type="match status" value="1"/>
</dbReference>
<dbReference type="InterPro" id="IPR051010">
    <property type="entry name" value="BCAA_transport"/>
</dbReference>
<organism evidence="3">
    <name type="scientific">mine drainage metagenome</name>
    <dbReference type="NCBI Taxonomy" id="410659"/>
    <lineage>
        <taxon>unclassified sequences</taxon>
        <taxon>metagenomes</taxon>
        <taxon>ecological metagenomes</taxon>
    </lineage>
</organism>
<sequence length="124" mass="13025">MAIHLRKFGVSLVAMTMSVAGLLVVSSGSVAGAAPKSKVGTITVGTLYASTGAYATSSLPEYAGLQFWAKQVNAQGGMYVKPLKKKEKVKIVAYDDQSDPATATTLYTQLLNQNHVNVLVADFG</sequence>
<dbReference type="SUPFAM" id="SSF53822">
    <property type="entry name" value="Periplasmic binding protein-like I"/>
    <property type="match status" value="1"/>
</dbReference>
<reference evidence="3" key="1">
    <citation type="submission" date="2013-08" db="EMBL/GenBank/DDBJ databases">
        <authorList>
            <person name="Mendez C."/>
            <person name="Richter M."/>
            <person name="Ferrer M."/>
            <person name="Sanchez J."/>
        </authorList>
    </citation>
    <scope>NUCLEOTIDE SEQUENCE</scope>
</reference>
<protein>
    <submittedName>
        <fullName evidence="3">Extracellular ligand-binding receptor</fullName>
    </submittedName>
</protein>
<accession>T1AXJ2</accession>
<proteinExistence type="predicted"/>
<dbReference type="EMBL" id="AUZY01004958">
    <property type="protein sequence ID" value="EQD61063.1"/>
    <property type="molecule type" value="Genomic_DNA"/>
</dbReference>
<dbReference type="Gene3D" id="3.40.50.2300">
    <property type="match status" value="1"/>
</dbReference>
<comment type="caution">
    <text evidence="3">The sequence shown here is derived from an EMBL/GenBank/DDBJ whole genome shotgun (WGS) entry which is preliminary data.</text>
</comment>
<name>T1AXJ2_9ZZZZ</name>
<dbReference type="PANTHER" id="PTHR30483:SF6">
    <property type="entry name" value="PERIPLASMIC BINDING PROTEIN OF ABC TRANSPORTER FOR NATURAL AMINO ACIDS"/>
    <property type="match status" value="1"/>
</dbReference>
<reference evidence="3" key="2">
    <citation type="journal article" date="2014" name="ISME J.">
        <title>Microbial stratification in low pH oxic and suboxic macroscopic growths along an acid mine drainage.</title>
        <authorList>
            <person name="Mendez-Garcia C."/>
            <person name="Mesa V."/>
            <person name="Sprenger R.R."/>
            <person name="Richter M."/>
            <person name="Diez M.S."/>
            <person name="Solano J."/>
            <person name="Bargiela R."/>
            <person name="Golyshina O.V."/>
            <person name="Manteca A."/>
            <person name="Ramos J.L."/>
            <person name="Gallego J.R."/>
            <person name="Llorente I."/>
            <person name="Martins Dos Santos V.A."/>
            <person name="Jensen O.N."/>
            <person name="Pelaez A.I."/>
            <person name="Sanchez J."/>
            <person name="Ferrer M."/>
        </authorList>
    </citation>
    <scope>NUCLEOTIDE SEQUENCE</scope>
</reference>
<evidence type="ECO:0000259" key="2">
    <source>
        <dbReference type="Pfam" id="PF13458"/>
    </source>
</evidence>
<gene>
    <name evidence="3" type="ORF">B1B_07751</name>
</gene>
<feature type="domain" description="Leucine-binding protein" evidence="2">
    <location>
        <begin position="41"/>
        <end position="121"/>
    </location>
</feature>
<dbReference type="InterPro" id="IPR028082">
    <property type="entry name" value="Peripla_BP_I"/>
</dbReference>
<keyword evidence="3" id="KW-0675">Receptor</keyword>
<dbReference type="PANTHER" id="PTHR30483">
    <property type="entry name" value="LEUCINE-SPECIFIC-BINDING PROTEIN"/>
    <property type="match status" value="1"/>
</dbReference>
<feature type="non-terminal residue" evidence="3">
    <location>
        <position position="124"/>
    </location>
</feature>
<evidence type="ECO:0000256" key="1">
    <source>
        <dbReference type="ARBA" id="ARBA00022729"/>
    </source>
</evidence>
<keyword evidence="1" id="KW-0732">Signal</keyword>
<evidence type="ECO:0000313" key="3">
    <source>
        <dbReference type="EMBL" id="EQD61063.1"/>
    </source>
</evidence>
<dbReference type="AlphaFoldDB" id="T1AXJ2"/>
<dbReference type="InterPro" id="IPR028081">
    <property type="entry name" value="Leu-bd"/>
</dbReference>